<protein>
    <recommendedName>
        <fullName evidence="1">YbaK/aminoacyl-tRNA synthetase-associated domain-containing protein</fullName>
    </recommendedName>
</protein>
<sequence>MISEKVLRVLERHGLKYREFPDGSTPTAVTAAGMLGVAVGQIAKSILFVCKKNGAFLVVCPGDRKVSSSKLKKVTGEKPRLASADETESLTGFLPGGVCPFGLNGVKVLIDEWLREYDKVYPSAGTSGSAVETTFEDLVRITGGEAFDLTNPLDQS</sequence>
<dbReference type="EMBL" id="LS974202">
    <property type="protein sequence ID" value="SSC13459.1"/>
    <property type="molecule type" value="Genomic_DNA"/>
</dbReference>
<proteinExistence type="predicted"/>
<dbReference type="PANTHER" id="PTHR30411">
    <property type="entry name" value="CYTOPLASMIC PROTEIN"/>
    <property type="match status" value="1"/>
</dbReference>
<evidence type="ECO:0000259" key="1">
    <source>
        <dbReference type="Pfam" id="PF04073"/>
    </source>
</evidence>
<dbReference type="Proteomes" id="UP000250796">
    <property type="component" value="Chromosome MESINF"/>
</dbReference>
<gene>
    <name evidence="2" type="ORF">MESINF_2019</name>
</gene>
<dbReference type="GO" id="GO:0002161">
    <property type="term" value="F:aminoacyl-tRNA deacylase activity"/>
    <property type="evidence" value="ECO:0007669"/>
    <property type="project" value="InterPro"/>
</dbReference>
<dbReference type="InterPro" id="IPR036754">
    <property type="entry name" value="YbaK/aa-tRNA-synt-asso_dom_sf"/>
</dbReference>
<reference evidence="2 3" key="1">
    <citation type="submission" date="2017-01" db="EMBL/GenBank/DDBJ databases">
        <authorList>
            <person name="Erauso G."/>
        </authorList>
    </citation>
    <scope>NUCLEOTIDE SEQUENCE [LARGE SCALE GENOMIC DNA]</scope>
    <source>
        <strain evidence="2">MESINF1</strain>
    </source>
</reference>
<name>A0A7Z7LGI4_9BACT</name>
<dbReference type="InterPro" id="IPR007214">
    <property type="entry name" value="YbaK/aa-tRNA-synth-assoc-dom"/>
</dbReference>
<accession>A0A7Z7LGI4</accession>
<dbReference type="PANTHER" id="PTHR30411:SF1">
    <property type="entry name" value="CYTOPLASMIC PROTEIN"/>
    <property type="match status" value="1"/>
</dbReference>
<dbReference type="Pfam" id="PF04073">
    <property type="entry name" value="tRNA_edit"/>
    <property type="match status" value="1"/>
</dbReference>
<organism evidence="2 3">
    <name type="scientific">Mesotoga infera</name>
    <dbReference type="NCBI Taxonomy" id="1236046"/>
    <lineage>
        <taxon>Bacteria</taxon>
        <taxon>Thermotogati</taxon>
        <taxon>Thermotogota</taxon>
        <taxon>Thermotogae</taxon>
        <taxon>Kosmotogales</taxon>
        <taxon>Kosmotogaceae</taxon>
        <taxon>Mesotoga</taxon>
    </lineage>
</organism>
<dbReference type="AlphaFoldDB" id="A0A7Z7LGI4"/>
<feature type="domain" description="YbaK/aminoacyl-tRNA synthetase-associated" evidence="1">
    <location>
        <begin position="25"/>
        <end position="140"/>
    </location>
</feature>
<keyword evidence="3" id="KW-1185">Reference proteome</keyword>
<dbReference type="SUPFAM" id="SSF55826">
    <property type="entry name" value="YbaK/ProRS associated domain"/>
    <property type="match status" value="1"/>
</dbReference>
<dbReference type="KEGG" id="minf:MESINF_2019"/>
<dbReference type="RefSeq" id="WP_169699610.1">
    <property type="nucleotide sequence ID" value="NZ_LS974202.1"/>
</dbReference>
<dbReference type="Gene3D" id="3.90.960.10">
    <property type="entry name" value="YbaK/aminoacyl-tRNA synthetase-associated domain"/>
    <property type="match status" value="1"/>
</dbReference>
<evidence type="ECO:0000313" key="2">
    <source>
        <dbReference type="EMBL" id="SSC13459.1"/>
    </source>
</evidence>
<evidence type="ECO:0000313" key="3">
    <source>
        <dbReference type="Proteomes" id="UP000250796"/>
    </source>
</evidence>
<dbReference type="CDD" id="cd04333">
    <property type="entry name" value="ProX_deacylase"/>
    <property type="match status" value="1"/>
</dbReference>